<evidence type="ECO:0000256" key="3">
    <source>
        <dbReference type="ARBA" id="ARBA00022989"/>
    </source>
</evidence>
<feature type="transmembrane region" description="Helical" evidence="5">
    <location>
        <begin position="161"/>
        <end position="182"/>
    </location>
</feature>
<keyword evidence="2 5" id="KW-0812">Transmembrane</keyword>
<dbReference type="EMBL" id="LKEU01000027">
    <property type="protein sequence ID" value="OFV71035.1"/>
    <property type="molecule type" value="Genomic_DNA"/>
</dbReference>
<dbReference type="STRING" id="52694.ACWI_16210"/>
<comment type="subcellular location">
    <subcellularLocation>
        <location evidence="1">Membrane</location>
        <topology evidence="1">Multi-pass membrane protein</topology>
    </subcellularLocation>
</comment>
<dbReference type="Proteomes" id="UP000176244">
    <property type="component" value="Unassembled WGS sequence"/>
</dbReference>
<evidence type="ECO:0000256" key="5">
    <source>
        <dbReference type="SAM" id="Phobius"/>
    </source>
</evidence>
<organism evidence="7 8">
    <name type="scientific">Acetobacterium wieringae</name>
    <dbReference type="NCBI Taxonomy" id="52694"/>
    <lineage>
        <taxon>Bacteria</taxon>
        <taxon>Bacillati</taxon>
        <taxon>Bacillota</taxon>
        <taxon>Clostridia</taxon>
        <taxon>Eubacteriales</taxon>
        <taxon>Eubacteriaceae</taxon>
        <taxon>Acetobacterium</taxon>
    </lineage>
</organism>
<reference evidence="7 8" key="1">
    <citation type="submission" date="2015-09" db="EMBL/GenBank/DDBJ databases">
        <title>Genome sequence of Acetobacterium wieringae DSM 1911.</title>
        <authorList>
            <person name="Poehlein A."/>
            <person name="Bengelsdorf F.R."/>
            <person name="Schiel-Bengelsdorf B."/>
            <person name="Duerre P."/>
            <person name="Daniel R."/>
        </authorList>
    </citation>
    <scope>NUCLEOTIDE SEQUENCE [LARGE SCALE GENOMIC DNA]</scope>
    <source>
        <strain evidence="7 8">DSM 1911</strain>
    </source>
</reference>
<keyword evidence="4 5" id="KW-0472">Membrane</keyword>
<dbReference type="Pfam" id="PF04893">
    <property type="entry name" value="Yip1"/>
    <property type="match status" value="1"/>
</dbReference>
<feature type="transmembrane region" description="Helical" evidence="5">
    <location>
        <begin position="126"/>
        <end position="149"/>
    </location>
</feature>
<dbReference type="AlphaFoldDB" id="A0A1F2PJ11"/>
<evidence type="ECO:0000313" key="8">
    <source>
        <dbReference type="Proteomes" id="UP000176244"/>
    </source>
</evidence>
<dbReference type="GO" id="GO:0016020">
    <property type="term" value="C:membrane"/>
    <property type="evidence" value="ECO:0007669"/>
    <property type="project" value="UniProtKB-SubCell"/>
</dbReference>
<keyword evidence="3 5" id="KW-1133">Transmembrane helix</keyword>
<dbReference type="InterPro" id="IPR006977">
    <property type="entry name" value="Yip1_dom"/>
</dbReference>
<evidence type="ECO:0000256" key="1">
    <source>
        <dbReference type="ARBA" id="ARBA00004141"/>
    </source>
</evidence>
<evidence type="ECO:0000256" key="2">
    <source>
        <dbReference type="ARBA" id="ARBA00022692"/>
    </source>
</evidence>
<gene>
    <name evidence="7" type="ORF">ACWI_16210</name>
</gene>
<feature type="transmembrane region" description="Helical" evidence="5">
    <location>
        <begin position="92"/>
        <end position="114"/>
    </location>
</feature>
<comment type="caution">
    <text evidence="7">The sequence shown here is derived from an EMBL/GenBank/DDBJ whole genome shotgun (WGS) entry which is preliminary data.</text>
</comment>
<proteinExistence type="predicted"/>
<feature type="domain" description="Yip1" evidence="6">
    <location>
        <begin position="7"/>
        <end position="177"/>
    </location>
</feature>
<protein>
    <submittedName>
        <fullName evidence="7">Yip1 domain protein</fullName>
    </submittedName>
</protein>
<accession>A0A1F2PJ11</accession>
<dbReference type="OrthoDB" id="2082878at2"/>
<evidence type="ECO:0000313" key="7">
    <source>
        <dbReference type="EMBL" id="OFV71035.1"/>
    </source>
</evidence>
<evidence type="ECO:0000259" key="6">
    <source>
        <dbReference type="Pfam" id="PF04893"/>
    </source>
</evidence>
<name>A0A1F2PJ11_9FIRM</name>
<sequence>MEMFLEMLNRPADAFNRGDQKLAWSLVGISIAVVTVFDVLMRYLVNGNDYPVEINLLKLALLAGLGVLTYLGICGILWGVCKLLGSQTGIEVYLRTWGLTYIPTIICGITVVLVEVYFTLFWNNSIWGFMLNIVLVGILIWKTILYVVFLKEVAGLDGKKLAGAFVLCGIGILILAFINMIMGLKTPIL</sequence>
<dbReference type="RefSeq" id="WP_070370928.1">
    <property type="nucleotide sequence ID" value="NZ_JBCFAW010000002.1"/>
</dbReference>
<feature type="transmembrane region" description="Helical" evidence="5">
    <location>
        <begin position="56"/>
        <end position="80"/>
    </location>
</feature>
<feature type="transmembrane region" description="Helical" evidence="5">
    <location>
        <begin position="21"/>
        <end position="44"/>
    </location>
</feature>
<evidence type="ECO:0000256" key="4">
    <source>
        <dbReference type="ARBA" id="ARBA00023136"/>
    </source>
</evidence>